<evidence type="ECO:0000256" key="4">
    <source>
        <dbReference type="ARBA" id="ARBA00022692"/>
    </source>
</evidence>
<feature type="transmembrane region" description="Helical" evidence="8">
    <location>
        <begin position="156"/>
        <end position="180"/>
    </location>
</feature>
<proteinExistence type="inferred from homology"/>
<dbReference type="GO" id="GO:0016020">
    <property type="term" value="C:membrane"/>
    <property type="evidence" value="ECO:0007669"/>
    <property type="project" value="TreeGrafter"/>
</dbReference>
<sequence>MSTVTTLIGLQTPSIDEKVPSNSSDRPKTPVSNSSVASRVPSEAASQAPGFDAKNSVTPPHHNRTQQPSAIRIREHHGLSEIELEDMRAQPISEPLATSSSTVTEKMDPNSPPESNMPIRDERIYLATLSYNLATAGWNDGTLGPLLPRIQEHYRIGYTVVSMLFVVGCAGFIVGALSNVYLSEKIGFGKTITLAAASQIIAYTMLAVAPPYPVFCLALFFNGWALSLQDAGSNSFVASIPRNEKVNMGILHALYGVGAFISPFIATQFSQQKQWSFNYLISAGISIINVALLLYVFRLKRQSHFIPETNHSEQTEQQPTSDNLYKQIFKQKSVHIMAFFILVYVGVEVTIGGWIVTYLVRERGGGSSVGYVSAGFFGGLTLGRLVLLPVNDMKIGHKRVVYVYSILAIALQFTIWFVPNLIGNAVAVSLVGLLLGPFYPIAMNVIAGLVPRRYITSGT</sequence>
<feature type="region of interest" description="Disordered" evidence="7">
    <location>
        <begin position="1"/>
        <end position="73"/>
    </location>
</feature>
<keyword evidence="6 8" id="KW-0472">Membrane</keyword>
<feature type="compositionally biased region" description="Polar residues" evidence="7">
    <location>
        <begin position="1"/>
        <end position="37"/>
    </location>
</feature>
<dbReference type="EMBL" id="KN823030">
    <property type="protein sequence ID" value="KIO26092.1"/>
    <property type="molecule type" value="Genomic_DNA"/>
</dbReference>
<feature type="transmembrane region" description="Helical" evidence="8">
    <location>
        <begin position="368"/>
        <end position="388"/>
    </location>
</feature>
<dbReference type="GO" id="GO:0012505">
    <property type="term" value="C:endomembrane system"/>
    <property type="evidence" value="ECO:0007669"/>
    <property type="project" value="UniProtKB-SubCell"/>
</dbReference>
<protein>
    <recommendedName>
        <fullName evidence="9">Major facilitator superfamily (MFS) profile domain-containing protein</fullName>
    </recommendedName>
</protein>
<evidence type="ECO:0000313" key="10">
    <source>
        <dbReference type="EMBL" id="KIO26092.1"/>
    </source>
</evidence>
<dbReference type="InterPro" id="IPR011701">
    <property type="entry name" value="MFS"/>
</dbReference>
<evidence type="ECO:0000256" key="7">
    <source>
        <dbReference type="SAM" id="MobiDB-lite"/>
    </source>
</evidence>
<feature type="domain" description="Major facilitator superfamily (MFS) profile" evidence="9">
    <location>
        <begin position="125"/>
        <end position="459"/>
    </location>
</feature>
<gene>
    <name evidence="10" type="ORF">M407DRAFT_24649</name>
</gene>
<keyword evidence="3" id="KW-0813">Transport</keyword>
<dbReference type="STRING" id="1051891.A0A0C3LXC1"/>
<dbReference type="Gene3D" id="1.20.1250.20">
    <property type="entry name" value="MFS general substrate transporter like domains"/>
    <property type="match status" value="2"/>
</dbReference>
<dbReference type="SUPFAM" id="SSF103473">
    <property type="entry name" value="MFS general substrate transporter"/>
    <property type="match status" value="1"/>
</dbReference>
<dbReference type="Proteomes" id="UP000054248">
    <property type="component" value="Unassembled WGS sequence"/>
</dbReference>
<dbReference type="Pfam" id="PF07690">
    <property type="entry name" value="MFS_1"/>
    <property type="match status" value="1"/>
</dbReference>
<dbReference type="PANTHER" id="PTHR23514">
    <property type="entry name" value="BYPASS OF STOP CODON PROTEIN 6"/>
    <property type="match status" value="1"/>
</dbReference>
<keyword evidence="4 8" id="KW-0812">Transmembrane</keyword>
<evidence type="ECO:0000256" key="5">
    <source>
        <dbReference type="ARBA" id="ARBA00022989"/>
    </source>
</evidence>
<feature type="transmembrane region" description="Helical" evidence="8">
    <location>
        <begin position="400"/>
        <end position="419"/>
    </location>
</feature>
<reference evidence="11" key="2">
    <citation type="submission" date="2015-01" db="EMBL/GenBank/DDBJ databases">
        <title>Evolutionary Origins and Diversification of the Mycorrhizal Mutualists.</title>
        <authorList>
            <consortium name="DOE Joint Genome Institute"/>
            <consortium name="Mycorrhizal Genomics Consortium"/>
            <person name="Kohler A."/>
            <person name="Kuo A."/>
            <person name="Nagy L.G."/>
            <person name="Floudas D."/>
            <person name="Copeland A."/>
            <person name="Barry K.W."/>
            <person name="Cichocki N."/>
            <person name="Veneault-Fourrey C."/>
            <person name="LaButti K."/>
            <person name="Lindquist E.A."/>
            <person name="Lipzen A."/>
            <person name="Lundell T."/>
            <person name="Morin E."/>
            <person name="Murat C."/>
            <person name="Riley R."/>
            <person name="Ohm R."/>
            <person name="Sun H."/>
            <person name="Tunlid A."/>
            <person name="Henrissat B."/>
            <person name="Grigoriev I.V."/>
            <person name="Hibbett D.S."/>
            <person name="Martin F."/>
        </authorList>
    </citation>
    <scope>NUCLEOTIDE SEQUENCE [LARGE SCALE GENOMIC DNA]</scope>
    <source>
        <strain evidence="11">MUT 4182</strain>
    </source>
</reference>
<dbReference type="InterPro" id="IPR051788">
    <property type="entry name" value="MFS_Transporter"/>
</dbReference>
<organism evidence="10 11">
    <name type="scientific">Tulasnella calospora MUT 4182</name>
    <dbReference type="NCBI Taxonomy" id="1051891"/>
    <lineage>
        <taxon>Eukaryota</taxon>
        <taxon>Fungi</taxon>
        <taxon>Dikarya</taxon>
        <taxon>Basidiomycota</taxon>
        <taxon>Agaricomycotina</taxon>
        <taxon>Agaricomycetes</taxon>
        <taxon>Cantharellales</taxon>
        <taxon>Tulasnellaceae</taxon>
        <taxon>Tulasnella</taxon>
    </lineage>
</organism>
<dbReference type="AlphaFoldDB" id="A0A0C3LXC1"/>
<dbReference type="HOGENOM" id="CLU_021993_6_0_1"/>
<evidence type="ECO:0000256" key="6">
    <source>
        <dbReference type="ARBA" id="ARBA00023136"/>
    </source>
</evidence>
<accession>A0A0C3LXC1</accession>
<reference evidence="10 11" key="1">
    <citation type="submission" date="2014-04" db="EMBL/GenBank/DDBJ databases">
        <authorList>
            <consortium name="DOE Joint Genome Institute"/>
            <person name="Kuo A."/>
            <person name="Girlanda M."/>
            <person name="Perotto S."/>
            <person name="Kohler A."/>
            <person name="Nagy L.G."/>
            <person name="Floudas D."/>
            <person name="Copeland A."/>
            <person name="Barry K.W."/>
            <person name="Cichocki N."/>
            <person name="Veneault-Fourrey C."/>
            <person name="LaButti K."/>
            <person name="Lindquist E.A."/>
            <person name="Lipzen A."/>
            <person name="Lundell T."/>
            <person name="Morin E."/>
            <person name="Murat C."/>
            <person name="Sun H."/>
            <person name="Tunlid A."/>
            <person name="Henrissat B."/>
            <person name="Grigoriev I.V."/>
            <person name="Hibbett D.S."/>
            <person name="Martin F."/>
            <person name="Nordberg H.P."/>
            <person name="Cantor M.N."/>
            <person name="Hua S.X."/>
        </authorList>
    </citation>
    <scope>NUCLEOTIDE SEQUENCE [LARGE SCALE GENOMIC DNA]</scope>
    <source>
        <strain evidence="10 11">MUT 4182</strain>
    </source>
</reference>
<dbReference type="GO" id="GO:0022857">
    <property type="term" value="F:transmembrane transporter activity"/>
    <property type="evidence" value="ECO:0007669"/>
    <property type="project" value="InterPro"/>
</dbReference>
<comment type="subcellular location">
    <subcellularLocation>
        <location evidence="1">Endomembrane system</location>
        <topology evidence="1">Multi-pass membrane protein</topology>
    </subcellularLocation>
</comment>
<feature type="transmembrane region" description="Helical" evidence="8">
    <location>
        <begin position="336"/>
        <end position="356"/>
    </location>
</feature>
<dbReference type="PROSITE" id="PS50850">
    <property type="entry name" value="MFS"/>
    <property type="match status" value="1"/>
</dbReference>
<evidence type="ECO:0000256" key="1">
    <source>
        <dbReference type="ARBA" id="ARBA00004127"/>
    </source>
</evidence>
<keyword evidence="5 8" id="KW-1133">Transmembrane helix</keyword>
<feature type="transmembrane region" description="Helical" evidence="8">
    <location>
        <begin position="425"/>
        <end position="450"/>
    </location>
</feature>
<feature type="transmembrane region" description="Helical" evidence="8">
    <location>
        <begin position="246"/>
        <end position="265"/>
    </location>
</feature>
<dbReference type="OrthoDB" id="413079at2759"/>
<dbReference type="InterPro" id="IPR020846">
    <property type="entry name" value="MFS_dom"/>
</dbReference>
<name>A0A0C3LXC1_9AGAM</name>
<feature type="transmembrane region" description="Helical" evidence="8">
    <location>
        <begin position="200"/>
        <end position="225"/>
    </location>
</feature>
<evidence type="ECO:0000256" key="2">
    <source>
        <dbReference type="ARBA" id="ARBA00008335"/>
    </source>
</evidence>
<dbReference type="InterPro" id="IPR036259">
    <property type="entry name" value="MFS_trans_sf"/>
</dbReference>
<dbReference type="PANTHER" id="PTHR23514:SF3">
    <property type="entry name" value="BYPASS OF STOP CODON PROTEIN 6"/>
    <property type="match status" value="1"/>
</dbReference>
<comment type="similarity">
    <text evidence="2">Belongs to the major facilitator superfamily.</text>
</comment>
<evidence type="ECO:0000256" key="8">
    <source>
        <dbReference type="SAM" id="Phobius"/>
    </source>
</evidence>
<evidence type="ECO:0000256" key="3">
    <source>
        <dbReference type="ARBA" id="ARBA00022448"/>
    </source>
</evidence>
<feature type="transmembrane region" description="Helical" evidence="8">
    <location>
        <begin position="277"/>
        <end position="297"/>
    </location>
</feature>
<feature type="region of interest" description="Disordered" evidence="7">
    <location>
        <begin position="86"/>
        <end position="118"/>
    </location>
</feature>
<keyword evidence="11" id="KW-1185">Reference proteome</keyword>
<evidence type="ECO:0000259" key="9">
    <source>
        <dbReference type="PROSITE" id="PS50850"/>
    </source>
</evidence>
<evidence type="ECO:0000313" key="11">
    <source>
        <dbReference type="Proteomes" id="UP000054248"/>
    </source>
</evidence>